<protein>
    <recommendedName>
        <fullName evidence="1">Enoyl reductase (ER) domain-containing protein</fullName>
    </recommendedName>
</protein>
<sequence>MRRQSVQMFRSVEALPAQACIGSFRGLSTCTAVLVRRFGGPEVMEYRNGVALPDLGPNDVLVRARAVSVNPLDIRMRGGYGKSLFQPLLPIVLGRDVSGEISAVGSGVRQLQVGQEVFGALHPTAIRGTYSNYAILAEEQLTAKPASLSHVDAAAIPFAALTAWRALRSTARIQNGQKVLVIGGGGAVGLAATYLAKAAGCHVSVTCGKKSVERVMEAGAQQAVDYTSENIREQLKDRFDAVLDTIGMPETESLGINVLRKGGHYLTLQGEIVSMADKYGLLAGGAAAAAKLVQKQVQYKQSHGIEYWWTVMRTDAEALEEIARLAKEGSLKVPVGKTFPLAEAAEAHKAREGKKTVGKVVLEVE</sequence>
<dbReference type="Gene3D" id="3.40.50.720">
    <property type="entry name" value="NAD(P)-binding Rossmann-like Domain"/>
    <property type="match status" value="1"/>
</dbReference>
<dbReference type="CDD" id="cd05289">
    <property type="entry name" value="MDR_like_2"/>
    <property type="match status" value="1"/>
</dbReference>
<dbReference type="SUPFAM" id="SSF51735">
    <property type="entry name" value="NAD(P)-binding Rossmann-fold domains"/>
    <property type="match status" value="1"/>
</dbReference>
<keyword evidence="3" id="KW-1185">Reference proteome</keyword>
<organism evidence="2 3">
    <name type="scientific">Marchantia polymorpha</name>
    <name type="common">Common liverwort</name>
    <name type="synonym">Marchantia aquatica</name>
    <dbReference type="NCBI Taxonomy" id="3197"/>
    <lineage>
        <taxon>Eukaryota</taxon>
        <taxon>Viridiplantae</taxon>
        <taxon>Streptophyta</taxon>
        <taxon>Embryophyta</taxon>
        <taxon>Marchantiophyta</taxon>
        <taxon>Marchantiopsida</taxon>
        <taxon>Marchantiidae</taxon>
        <taxon>Marchantiales</taxon>
        <taxon>Marchantiaceae</taxon>
        <taxon>Marchantia</taxon>
    </lineage>
</organism>
<dbReference type="InterPro" id="IPR052585">
    <property type="entry name" value="Lipid_raft_assoc_Zn_ADH"/>
</dbReference>
<dbReference type="Proteomes" id="UP000244005">
    <property type="component" value="Unassembled WGS sequence"/>
</dbReference>
<dbReference type="PANTHER" id="PTHR43482:SF1">
    <property type="entry name" value="PROTEIN AST1-RELATED"/>
    <property type="match status" value="1"/>
</dbReference>
<dbReference type="OMA" id="PVVPGWD"/>
<dbReference type="Gene3D" id="3.90.180.10">
    <property type="entry name" value="Medium-chain alcohol dehydrogenases, catalytic domain"/>
    <property type="match status" value="1"/>
</dbReference>
<evidence type="ECO:0000313" key="2">
    <source>
        <dbReference type="EMBL" id="PTQ38862.1"/>
    </source>
</evidence>
<evidence type="ECO:0000259" key="1">
    <source>
        <dbReference type="SMART" id="SM00829"/>
    </source>
</evidence>
<dbReference type="EMBL" id="KZ772721">
    <property type="protein sequence ID" value="PTQ38862.1"/>
    <property type="molecule type" value="Genomic_DNA"/>
</dbReference>
<dbReference type="Pfam" id="PF08240">
    <property type="entry name" value="ADH_N"/>
    <property type="match status" value="1"/>
</dbReference>
<dbReference type="Pfam" id="PF13602">
    <property type="entry name" value="ADH_zinc_N_2"/>
    <property type="match status" value="1"/>
</dbReference>
<dbReference type="Gramene" id="Mp3g19030.1">
    <property type="protein sequence ID" value="Mp3g19030.1.cds"/>
    <property type="gene ID" value="Mp3g19030"/>
</dbReference>
<dbReference type="SMART" id="SM00829">
    <property type="entry name" value="PKS_ER"/>
    <property type="match status" value="1"/>
</dbReference>
<dbReference type="InterPro" id="IPR020843">
    <property type="entry name" value="ER"/>
</dbReference>
<dbReference type="InterPro" id="IPR011032">
    <property type="entry name" value="GroES-like_sf"/>
</dbReference>
<dbReference type="InterPro" id="IPR013154">
    <property type="entry name" value="ADH-like_N"/>
</dbReference>
<proteinExistence type="predicted"/>
<feature type="domain" description="Enoyl reductase (ER)" evidence="1">
    <location>
        <begin position="39"/>
        <end position="362"/>
    </location>
</feature>
<gene>
    <name evidence="2" type="ORF">MARPO_0049s0129</name>
</gene>
<name>A0A2R6WYD4_MARPO</name>
<reference evidence="3" key="1">
    <citation type="journal article" date="2017" name="Cell">
        <title>Insights into land plant evolution garnered from the Marchantia polymorpha genome.</title>
        <authorList>
            <person name="Bowman J.L."/>
            <person name="Kohchi T."/>
            <person name="Yamato K.T."/>
            <person name="Jenkins J."/>
            <person name="Shu S."/>
            <person name="Ishizaki K."/>
            <person name="Yamaoka S."/>
            <person name="Nishihama R."/>
            <person name="Nakamura Y."/>
            <person name="Berger F."/>
            <person name="Adam C."/>
            <person name="Aki S.S."/>
            <person name="Althoff F."/>
            <person name="Araki T."/>
            <person name="Arteaga-Vazquez M.A."/>
            <person name="Balasubrmanian S."/>
            <person name="Barry K."/>
            <person name="Bauer D."/>
            <person name="Boehm C.R."/>
            <person name="Briginshaw L."/>
            <person name="Caballero-Perez J."/>
            <person name="Catarino B."/>
            <person name="Chen F."/>
            <person name="Chiyoda S."/>
            <person name="Chovatia M."/>
            <person name="Davies K.M."/>
            <person name="Delmans M."/>
            <person name="Demura T."/>
            <person name="Dierschke T."/>
            <person name="Dolan L."/>
            <person name="Dorantes-Acosta A.E."/>
            <person name="Eklund D.M."/>
            <person name="Florent S.N."/>
            <person name="Flores-Sandoval E."/>
            <person name="Fujiyama A."/>
            <person name="Fukuzawa H."/>
            <person name="Galik B."/>
            <person name="Grimanelli D."/>
            <person name="Grimwood J."/>
            <person name="Grossniklaus U."/>
            <person name="Hamada T."/>
            <person name="Haseloff J."/>
            <person name="Hetherington A.J."/>
            <person name="Higo A."/>
            <person name="Hirakawa Y."/>
            <person name="Hundley H.N."/>
            <person name="Ikeda Y."/>
            <person name="Inoue K."/>
            <person name="Inoue S.I."/>
            <person name="Ishida S."/>
            <person name="Jia Q."/>
            <person name="Kakita M."/>
            <person name="Kanazawa T."/>
            <person name="Kawai Y."/>
            <person name="Kawashima T."/>
            <person name="Kennedy M."/>
            <person name="Kinose K."/>
            <person name="Kinoshita T."/>
            <person name="Kohara Y."/>
            <person name="Koide E."/>
            <person name="Komatsu K."/>
            <person name="Kopischke S."/>
            <person name="Kubo M."/>
            <person name="Kyozuka J."/>
            <person name="Lagercrantz U."/>
            <person name="Lin S.S."/>
            <person name="Lindquist E."/>
            <person name="Lipzen A.M."/>
            <person name="Lu C.W."/>
            <person name="De Luna E."/>
            <person name="Martienssen R.A."/>
            <person name="Minamino N."/>
            <person name="Mizutani M."/>
            <person name="Mizutani M."/>
            <person name="Mochizuki N."/>
            <person name="Monte I."/>
            <person name="Mosher R."/>
            <person name="Nagasaki H."/>
            <person name="Nakagami H."/>
            <person name="Naramoto S."/>
            <person name="Nishitani K."/>
            <person name="Ohtani M."/>
            <person name="Okamoto T."/>
            <person name="Okumura M."/>
            <person name="Phillips J."/>
            <person name="Pollak B."/>
            <person name="Reinders A."/>
            <person name="Rovekamp M."/>
            <person name="Sano R."/>
            <person name="Sawa S."/>
            <person name="Schmid M.W."/>
            <person name="Shirakawa M."/>
            <person name="Solano R."/>
            <person name="Spunde A."/>
            <person name="Suetsugu N."/>
            <person name="Sugano S."/>
            <person name="Sugiyama A."/>
            <person name="Sun R."/>
            <person name="Suzuki Y."/>
            <person name="Takenaka M."/>
            <person name="Takezawa D."/>
            <person name="Tomogane H."/>
            <person name="Tsuzuki M."/>
            <person name="Ueda T."/>
            <person name="Umeda M."/>
            <person name="Ward J.M."/>
            <person name="Watanabe Y."/>
            <person name="Yazaki K."/>
            <person name="Yokoyama R."/>
            <person name="Yoshitake Y."/>
            <person name="Yotsui I."/>
            <person name="Zachgo S."/>
            <person name="Schmutz J."/>
        </authorList>
    </citation>
    <scope>NUCLEOTIDE SEQUENCE [LARGE SCALE GENOMIC DNA]</scope>
    <source>
        <strain evidence="3">Tak-1</strain>
    </source>
</reference>
<dbReference type="PANTHER" id="PTHR43482">
    <property type="entry name" value="PROTEIN AST1-RELATED"/>
    <property type="match status" value="1"/>
</dbReference>
<dbReference type="GO" id="GO:0016491">
    <property type="term" value="F:oxidoreductase activity"/>
    <property type="evidence" value="ECO:0007669"/>
    <property type="project" value="InterPro"/>
</dbReference>
<dbReference type="AlphaFoldDB" id="A0A2R6WYD4"/>
<evidence type="ECO:0000313" key="3">
    <source>
        <dbReference type="Proteomes" id="UP000244005"/>
    </source>
</evidence>
<dbReference type="OrthoDB" id="48317at2759"/>
<accession>A0A2R6WYD4</accession>
<dbReference type="InterPro" id="IPR036291">
    <property type="entry name" value="NAD(P)-bd_dom_sf"/>
</dbReference>
<dbReference type="SUPFAM" id="SSF50129">
    <property type="entry name" value="GroES-like"/>
    <property type="match status" value="1"/>
</dbReference>